<dbReference type="Proteomes" id="UP000660729">
    <property type="component" value="Unassembled WGS sequence"/>
</dbReference>
<keyword evidence="8" id="KW-1185">Reference proteome</keyword>
<dbReference type="EC" id="2.7.11.1" evidence="1"/>
<dbReference type="PROSITE" id="PS00108">
    <property type="entry name" value="PROTEIN_KINASE_ST"/>
    <property type="match status" value="1"/>
</dbReference>
<proteinExistence type="predicted"/>
<dbReference type="InterPro" id="IPR011009">
    <property type="entry name" value="Kinase-like_dom_sf"/>
</dbReference>
<dbReference type="OrthoDB" id="310217at2759"/>
<dbReference type="Pfam" id="PF00069">
    <property type="entry name" value="Pkinase"/>
    <property type="match status" value="1"/>
</dbReference>
<evidence type="ECO:0000256" key="4">
    <source>
        <dbReference type="ARBA" id="ARBA00022777"/>
    </source>
</evidence>
<dbReference type="PROSITE" id="PS50011">
    <property type="entry name" value="PROTEIN_KINASE_DOM"/>
    <property type="match status" value="1"/>
</dbReference>
<dbReference type="InterPro" id="IPR050660">
    <property type="entry name" value="NEK_Ser/Thr_kinase"/>
</dbReference>
<keyword evidence="3" id="KW-0547">Nucleotide-binding</keyword>
<evidence type="ECO:0000259" key="6">
    <source>
        <dbReference type="PROSITE" id="PS50011"/>
    </source>
</evidence>
<dbReference type="GO" id="GO:0004674">
    <property type="term" value="F:protein serine/threonine kinase activity"/>
    <property type="evidence" value="ECO:0007669"/>
    <property type="project" value="UniProtKB-EC"/>
</dbReference>
<comment type="caution">
    <text evidence="7">The sequence shown here is derived from an EMBL/GenBank/DDBJ whole genome shotgun (WGS) entry which is preliminary data.</text>
</comment>
<dbReference type="SUPFAM" id="SSF56112">
    <property type="entry name" value="Protein kinase-like (PK-like)"/>
    <property type="match status" value="1"/>
</dbReference>
<evidence type="ECO:0000313" key="8">
    <source>
        <dbReference type="Proteomes" id="UP000660729"/>
    </source>
</evidence>
<reference evidence="7" key="1">
    <citation type="submission" date="2020-04" db="EMBL/GenBank/DDBJ databases">
        <title>Draft genome resource of the tomato pathogen Pseudocercospora fuligena.</title>
        <authorList>
            <person name="Zaccaron A."/>
        </authorList>
    </citation>
    <scope>NUCLEOTIDE SEQUENCE</scope>
    <source>
        <strain evidence="7">PF001</strain>
    </source>
</reference>
<protein>
    <recommendedName>
        <fullName evidence="1">non-specific serine/threonine protein kinase</fullName>
        <ecNumber evidence="1">2.7.11.1</ecNumber>
    </recommendedName>
</protein>
<organism evidence="7 8">
    <name type="scientific">Pseudocercospora fuligena</name>
    <dbReference type="NCBI Taxonomy" id="685502"/>
    <lineage>
        <taxon>Eukaryota</taxon>
        <taxon>Fungi</taxon>
        <taxon>Dikarya</taxon>
        <taxon>Ascomycota</taxon>
        <taxon>Pezizomycotina</taxon>
        <taxon>Dothideomycetes</taxon>
        <taxon>Dothideomycetidae</taxon>
        <taxon>Mycosphaerellales</taxon>
        <taxon>Mycosphaerellaceae</taxon>
        <taxon>Pseudocercospora</taxon>
    </lineage>
</organism>
<evidence type="ECO:0000256" key="5">
    <source>
        <dbReference type="ARBA" id="ARBA00022840"/>
    </source>
</evidence>
<feature type="domain" description="Protein kinase" evidence="6">
    <location>
        <begin position="47"/>
        <end position="352"/>
    </location>
</feature>
<sequence>MASNTVSAFSTAVATIIGNIIIGPTPPSIYDRLIKQDALIVDRSAGLEVIRSHDPTGDGQVTIVKSKATGACFARKLTPRTRLDSHNTSSWDYGPYKKPNEVHVLEVSRLKDHPHPRILSFEALRHDRQGEFVIWSSFCAGGNLAEQIDFWRQRRRTEVPHQFFLHILVQAFEAIAFLHNGLRYAGSGKYYRDGNHKTIVHGDLKGENIFLRWSSENVGAMPDIVVGDFGTSIVEGHPGARVMAGTLPYNAPEIKAIYGDNPIDEDHVDLYFEAGAAKTPPADIYAIGVLLYMIAAKARKDRDPFPANQDLSELRISRDYEIEGLKDFIVKCLQVDPSKRATADYDEQTGIMTAVDTFRDMRDLLITKNPALGPTDWLHPQPVR</sequence>
<keyword evidence="5" id="KW-0067">ATP-binding</keyword>
<evidence type="ECO:0000256" key="1">
    <source>
        <dbReference type="ARBA" id="ARBA00012513"/>
    </source>
</evidence>
<dbReference type="EMBL" id="JABCIY010000177">
    <property type="protein sequence ID" value="KAF7189931.1"/>
    <property type="molecule type" value="Genomic_DNA"/>
</dbReference>
<dbReference type="PANTHER" id="PTHR43671">
    <property type="entry name" value="SERINE/THREONINE-PROTEIN KINASE NEK"/>
    <property type="match status" value="1"/>
</dbReference>
<dbReference type="PANTHER" id="PTHR43671:SF13">
    <property type="entry name" value="SERINE_THREONINE-PROTEIN KINASE NEK2"/>
    <property type="match status" value="1"/>
</dbReference>
<dbReference type="Gene3D" id="1.10.510.10">
    <property type="entry name" value="Transferase(Phosphotransferase) domain 1"/>
    <property type="match status" value="1"/>
</dbReference>
<name>A0A8H6RCA5_9PEZI</name>
<evidence type="ECO:0000256" key="2">
    <source>
        <dbReference type="ARBA" id="ARBA00022679"/>
    </source>
</evidence>
<gene>
    <name evidence="7" type="ORF">HII31_08753</name>
</gene>
<dbReference type="InterPro" id="IPR000719">
    <property type="entry name" value="Prot_kinase_dom"/>
</dbReference>
<accession>A0A8H6RCA5</accession>
<dbReference type="InterPro" id="IPR008271">
    <property type="entry name" value="Ser/Thr_kinase_AS"/>
</dbReference>
<keyword evidence="4 7" id="KW-0418">Kinase</keyword>
<keyword evidence="2" id="KW-0808">Transferase</keyword>
<dbReference type="SMART" id="SM00220">
    <property type="entry name" value="S_TKc"/>
    <property type="match status" value="1"/>
</dbReference>
<dbReference type="AlphaFoldDB" id="A0A8H6RCA5"/>
<evidence type="ECO:0000313" key="7">
    <source>
        <dbReference type="EMBL" id="KAF7189931.1"/>
    </source>
</evidence>
<evidence type="ECO:0000256" key="3">
    <source>
        <dbReference type="ARBA" id="ARBA00022741"/>
    </source>
</evidence>
<dbReference type="GO" id="GO:0005524">
    <property type="term" value="F:ATP binding"/>
    <property type="evidence" value="ECO:0007669"/>
    <property type="project" value="UniProtKB-KW"/>
</dbReference>